<evidence type="ECO:0000313" key="2">
    <source>
        <dbReference type="EMBL" id="KOS44611.1"/>
    </source>
</evidence>
<feature type="region of interest" description="Disordered" evidence="1">
    <location>
        <begin position="1"/>
        <end position="37"/>
    </location>
</feature>
<accession>A0A0M8PBC4</accession>
<reference evidence="2 3" key="1">
    <citation type="submission" date="2015-08" db="EMBL/GenBank/DDBJ databases">
        <title>Genome sequencing of Penicillium nordicum.</title>
        <authorList>
            <person name="Nguyen H.D."/>
            <person name="Seifert K.A."/>
        </authorList>
    </citation>
    <scope>NUCLEOTIDE SEQUENCE [LARGE SCALE GENOMIC DNA]</scope>
    <source>
        <strain evidence="2 3">DAOMC 185683</strain>
    </source>
</reference>
<dbReference type="STRING" id="229535.A0A0M8PBC4"/>
<dbReference type="EMBL" id="LHQQ01000057">
    <property type="protein sequence ID" value="KOS44611.1"/>
    <property type="molecule type" value="Genomic_DNA"/>
</dbReference>
<dbReference type="OrthoDB" id="4367329at2759"/>
<evidence type="ECO:0000313" key="3">
    <source>
        <dbReference type="Proteomes" id="UP000037696"/>
    </source>
</evidence>
<evidence type="ECO:0000256" key="1">
    <source>
        <dbReference type="SAM" id="MobiDB-lite"/>
    </source>
</evidence>
<name>A0A0M8PBC4_9EURO</name>
<comment type="caution">
    <text evidence="2">The sequence shown here is derived from an EMBL/GenBank/DDBJ whole genome shotgun (WGS) entry which is preliminary data.</text>
</comment>
<dbReference type="Proteomes" id="UP000037696">
    <property type="component" value="Unassembled WGS sequence"/>
</dbReference>
<gene>
    <name evidence="2" type="ORF">ACN38_g4460</name>
</gene>
<feature type="compositionally biased region" description="Polar residues" evidence="1">
    <location>
        <begin position="10"/>
        <end position="31"/>
    </location>
</feature>
<sequence>MSLGVLPLSESRSTSSIQTTKYKANGGSWSPLQRPHHRSSVSYPTVRAQFSALSVEDRLEFLSWLFEGALSHCISRPII</sequence>
<proteinExistence type="predicted"/>
<dbReference type="AlphaFoldDB" id="A0A0M8PBC4"/>
<organism evidence="2 3">
    <name type="scientific">Penicillium nordicum</name>
    <dbReference type="NCBI Taxonomy" id="229535"/>
    <lineage>
        <taxon>Eukaryota</taxon>
        <taxon>Fungi</taxon>
        <taxon>Dikarya</taxon>
        <taxon>Ascomycota</taxon>
        <taxon>Pezizomycotina</taxon>
        <taxon>Eurotiomycetes</taxon>
        <taxon>Eurotiomycetidae</taxon>
        <taxon>Eurotiales</taxon>
        <taxon>Aspergillaceae</taxon>
        <taxon>Penicillium</taxon>
    </lineage>
</organism>
<protein>
    <submittedName>
        <fullName evidence="2">Uncharacterized protein</fullName>
    </submittedName>
</protein>
<keyword evidence="3" id="KW-1185">Reference proteome</keyword>